<evidence type="ECO:0000313" key="23">
    <source>
        <dbReference type="Proteomes" id="UP000488956"/>
    </source>
</evidence>
<feature type="chain" id="PRO_5036166593" description="Plastocyanin-like domain-containing protein" evidence="3">
    <location>
        <begin position="24"/>
        <end position="923"/>
    </location>
</feature>
<evidence type="ECO:0000313" key="16">
    <source>
        <dbReference type="Proteomes" id="UP000433483"/>
    </source>
</evidence>
<evidence type="ECO:0000259" key="4">
    <source>
        <dbReference type="Pfam" id="PF07731"/>
    </source>
</evidence>
<evidence type="ECO:0000313" key="20">
    <source>
        <dbReference type="Proteomes" id="UP000441208"/>
    </source>
</evidence>
<feature type="compositionally biased region" description="Polar residues" evidence="2">
    <location>
        <begin position="741"/>
        <end position="752"/>
    </location>
</feature>
<dbReference type="GO" id="GO:0005507">
    <property type="term" value="F:copper ion binding"/>
    <property type="evidence" value="ECO:0007669"/>
    <property type="project" value="InterPro"/>
</dbReference>
<dbReference type="PANTHER" id="PTHR48267:SF1">
    <property type="entry name" value="BILIRUBIN OXIDASE"/>
    <property type="match status" value="1"/>
</dbReference>
<dbReference type="EMBL" id="QXGF01001028">
    <property type="protein sequence ID" value="KAE8933290.1"/>
    <property type="molecule type" value="Genomic_DNA"/>
</dbReference>
<dbReference type="EMBL" id="QXFX01001025">
    <property type="protein sequence ID" value="KAE9098318.1"/>
    <property type="molecule type" value="Genomic_DNA"/>
</dbReference>
<dbReference type="EMBL" id="QXFW01001017">
    <property type="protein sequence ID" value="KAE8998141.1"/>
    <property type="molecule type" value="Genomic_DNA"/>
</dbReference>
<feature type="signal peptide" evidence="3">
    <location>
        <begin position="1"/>
        <end position="23"/>
    </location>
</feature>
<protein>
    <recommendedName>
        <fullName evidence="24">Plastocyanin-like domain-containing protein</fullName>
    </recommendedName>
</protein>
<dbReference type="InterPro" id="IPR011707">
    <property type="entry name" value="Cu-oxidase-like_N"/>
</dbReference>
<evidence type="ECO:0000313" key="17">
    <source>
        <dbReference type="Proteomes" id="UP000437068"/>
    </source>
</evidence>
<dbReference type="Proteomes" id="UP000437068">
    <property type="component" value="Unassembled WGS sequence"/>
</dbReference>
<evidence type="ECO:0000313" key="22">
    <source>
        <dbReference type="Proteomes" id="UP000476176"/>
    </source>
</evidence>
<dbReference type="InterPro" id="IPR045087">
    <property type="entry name" value="Cu-oxidase_fam"/>
</dbReference>
<dbReference type="Proteomes" id="UP000429523">
    <property type="component" value="Unassembled WGS sequence"/>
</dbReference>
<comment type="similarity">
    <text evidence="1">Belongs to the multicopper oxidase family.</text>
</comment>
<evidence type="ECO:0000256" key="3">
    <source>
        <dbReference type="SAM" id="SignalP"/>
    </source>
</evidence>
<dbReference type="EMBL" id="QXGC01000992">
    <property type="protein sequence ID" value="KAE9214275.1"/>
    <property type="molecule type" value="Genomic_DNA"/>
</dbReference>
<dbReference type="EMBL" id="QXFZ01001050">
    <property type="protein sequence ID" value="KAE9098132.1"/>
    <property type="molecule type" value="Genomic_DNA"/>
</dbReference>
<feature type="compositionally biased region" description="Polar residues" evidence="2">
    <location>
        <begin position="772"/>
        <end position="823"/>
    </location>
</feature>
<evidence type="ECO:0000313" key="12">
    <source>
        <dbReference type="EMBL" id="KAE9214275.1"/>
    </source>
</evidence>
<accession>A0A6A3XBK1</accession>
<evidence type="ECO:0000256" key="2">
    <source>
        <dbReference type="SAM" id="MobiDB-lite"/>
    </source>
</evidence>
<feature type="region of interest" description="Disordered" evidence="2">
    <location>
        <begin position="700"/>
        <end position="836"/>
    </location>
</feature>
<comment type="caution">
    <text evidence="11">The sequence shown here is derived from an EMBL/GenBank/DDBJ whole genome shotgun (WGS) entry which is preliminary data.</text>
</comment>
<evidence type="ECO:0000259" key="5">
    <source>
        <dbReference type="Pfam" id="PF07732"/>
    </source>
</evidence>
<evidence type="ECO:0000313" key="13">
    <source>
        <dbReference type="EMBL" id="KAE9217018.1"/>
    </source>
</evidence>
<evidence type="ECO:0000313" key="15">
    <source>
        <dbReference type="Proteomes" id="UP000429523"/>
    </source>
</evidence>
<sequence length="923" mass="98204">MVFVKYALTTATAVLLSSAPTSALTNLKTDWEAYVSALAMPTVIDMTQGGHLDIDIGQASHAWTEDGSISGQVYGYTIMGQTPTFPGPSIVVAKDVPISITWHNNLKAPHLLAGSVERTLLLNESTCYPNCGVPAVTHLHGGEVPAEYDGLPFKTIYTNESREFEYLNRQLESTAIYHDHADGLNRLNTWAGLMGAYIIQNATKEAELNLNIETDIPLVINDRLVDTSGKLLYSDDNCNTAAATVWVPESFGNVNLVNGRVMPYVEIPPTQVRFRVANAANARHYQIPTPFPELCQVVATDSGYVETPQTLGDLLVLFPLERVELVCDFTGVADGTAYELIDVQSSTQSTPYDPRVLQIRIAESLLTDSMTVREIPTTLNKFKSLKTLYEAGGKERNVTLGEMTDAQACPTLEITYDSNKQINISTIADALQCVKGTVEKWNFINPTADAHPFHWHLVHVQCGDTVDTVRTNELKDVAVIPSAGDRAADTITQVCYVACTPGDYLIEDSQREAKDFGFDTTEPYVAHCHILEHEENMMMSWFRIIDDYRAVGSGSSSAGSGNWSEMNSGSGRNYSTSGSASWLDTGSTSYNQAGQAGLPAKNVSFADYHGFGTDEYAKYHRCDGHLKKRSSTTGGSGSSAYDDVTQQTGMDSVMTAISSVNSSKQDQNGNATTGSAAANTQGAKNYLQTSSGNNETAEVYTEMTTGQSYEQTVSKVEDTATGSSKTGVNAGSKADGVNATKAGTSQSYAKTSSGDEDSAVNTVSGKTDYKTGATTGNSTDSINSEITSTNIDANQGFSDTKTSGTTADSSSYKSGSVVNQAGNSEEEVSTGHDVSNSAANTANYVKGTTAGSSAAGAGHTETSIVTGTDGAKIESNVVQSYVKEHSGASSIANAGSGNNVYTSVATGTKTNISLGHIRKCDGD</sequence>
<evidence type="ECO:0000313" key="9">
    <source>
        <dbReference type="EMBL" id="KAE9098318.1"/>
    </source>
</evidence>
<dbReference type="Proteomes" id="UP000460718">
    <property type="component" value="Unassembled WGS sequence"/>
</dbReference>
<dbReference type="EMBL" id="QXGD01001026">
    <property type="protein sequence ID" value="KAE9217018.1"/>
    <property type="molecule type" value="Genomic_DNA"/>
</dbReference>
<feature type="compositionally biased region" description="Polar residues" evidence="2">
    <location>
        <begin position="562"/>
        <end position="578"/>
    </location>
</feature>
<evidence type="ECO:0000256" key="1">
    <source>
        <dbReference type="ARBA" id="ARBA00010609"/>
    </source>
</evidence>
<evidence type="ECO:0000313" key="6">
    <source>
        <dbReference type="EMBL" id="KAE8933290.1"/>
    </source>
</evidence>
<evidence type="ECO:0000313" key="19">
    <source>
        <dbReference type="Proteomes" id="UP000440732"/>
    </source>
</evidence>
<organism evidence="11 16">
    <name type="scientific">Phytophthora fragariae</name>
    <dbReference type="NCBI Taxonomy" id="53985"/>
    <lineage>
        <taxon>Eukaryota</taxon>
        <taxon>Sar</taxon>
        <taxon>Stramenopiles</taxon>
        <taxon>Oomycota</taxon>
        <taxon>Peronosporomycetes</taxon>
        <taxon>Peronosporales</taxon>
        <taxon>Peronosporaceae</taxon>
        <taxon>Phytophthora</taxon>
    </lineage>
</organism>
<dbReference type="InterPro" id="IPR008972">
    <property type="entry name" value="Cupredoxin"/>
</dbReference>
<dbReference type="Proteomes" id="UP000488956">
    <property type="component" value="Unassembled WGS sequence"/>
</dbReference>
<dbReference type="Pfam" id="PF07731">
    <property type="entry name" value="Cu-oxidase_2"/>
    <property type="match status" value="1"/>
</dbReference>
<dbReference type="EMBL" id="QXGA01000988">
    <property type="protein sequence ID" value="KAE9132875.1"/>
    <property type="molecule type" value="Genomic_DNA"/>
</dbReference>
<dbReference type="Proteomes" id="UP000441208">
    <property type="component" value="Unassembled WGS sequence"/>
</dbReference>
<dbReference type="Pfam" id="PF07732">
    <property type="entry name" value="Cu-oxidase_3"/>
    <property type="match status" value="1"/>
</dbReference>
<keyword evidence="3" id="KW-0732">Signal</keyword>
<dbReference type="EMBL" id="QXGE01001010">
    <property type="protein sequence ID" value="KAE9299359.1"/>
    <property type="molecule type" value="Genomic_DNA"/>
</dbReference>
<evidence type="ECO:0000313" key="7">
    <source>
        <dbReference type="EMBL" id="KAE8998141.1"/>
    </source>
</evidence>
<feature type="region of interest" description="Disordered" evidence="2">
    <location>
        <begin position="556"/>
        <end position="578"/>
    </location>
</feature>
<dbReference type="Proteomes" id="UP000476176">
    <property type="component" value="Unassembled WGS sequence"/>
</dbReference>
<evidence type="ECO:0000313" key="18">
    <source>
        <dbReference type="Proteomes" id="UP000440367"/>
    </source>
</evidence>
<dbReference type="AlphaFoldDB" id="A0A6A3XBK1"/>
<proteinExistence type="inferred from homology"/>
<dbReference type="Proteomes" id="UP000440732">
    <property type="component" value="Unassembled WGS sequence"/>
</dbReference>
<name>A0A6A3XBK1_9STRA</name>
<evidence type="ECO:0000313" key="10">
    <source>
        <dbReference type="EMBL" id="KAE9132875.1"/>
    </source>
</evidence>
<gene>
    <name evidence="14" type="ORF">PF001_g15471</name>
    <name evidence="13" type="ORF">PF002_g16914</name>
    <name evidence="12" type="ORF">PF004_g15092</name>
    <name evidence="11" type="ORF">PF005_g16042</name>
    <name evidence="10" type="ORF">PF006_g15172</name>
    <name evidence="8" type="ORF">PF007_g16376</name>
    <name evidence="6" type="ORF">PF009_g16697</name>
    <name evidence="9" type="ORF">PF010_g15606</name>
    <name evidence="7" type="ORF">PF011_g15176</name>
</gene>
<dbReference type="Proteomes" id="UP000433483">
    <property type="component" value="Unassembled WGS sequence"/>
</dbReference>
<keyword evidence="16" id="KW-1185">Reference proteome</keyword>
<evidence type="ECO:0000313" key="11">
    <source>
        <dbReference type="EMBL" id="KAE9198691.1"/>
    </source>
</evidence>
<evidence type="ECO:0008006" key="24">
    <source>
        <dbReference type="Google" id="ProtNLM"/>
    </source>
</evidence>
<evidence type="ECO:0000313" key="21">
    <source>
        <dbReference type="Proteomes" id="UP000460718"/>
    </source>
</evidence>
<dbReference type="Gene3D" id="2.60.40.420">
    <property type="entry name" value="Cupredoxins - blue copper proteins"/>
    <property type="match status" value="3"/>
</dbReference>
<feature type="compositionally biased region" description="Polar residues" evidence="2">
    <location>
        <begin position="700"/>
        <end position="729"/>
    </location>
</feature>
<evidence type="ECO:0000313" key="8">
    <source>
        <dbReference type="EMBL" id="KAE9098132.1"/>
    </source>
</evidence>
<dbReference type="SUPFAM" id="SSF49503">
    <property type="entry name" value="Cupredoxins"/>
    <property type="match status" value="3"/>
</dbReference>
<dbReference type="GO" id="GO:0016491">
    <property type="term" value="F:oxidoreductase activity"/>
    <property type="evidence" value="ECO:0007669"/>
    <property type="project" value="InterPro"/>
</dbReference>
<dbReference type="EMBL" id="QXGB01001026">
    <property type="protein sequence ID" value="KAE9198691.1"/>
    <property type="molecule type" value="Genomic_DNA"/>
</dbReference>
<evidence type="ECO:0000313" key="14">
    <source>
        <dbReference type="EMBL" id="KAE9299359.1"/>
    </source>
</evidence>
<dbReference type="OrthoDB" id="262547at2759"/>
<dbReference type="PANTHER" id="PTHR48267">
    <property type="entry name" value="CUPREDOXIN SUPERFAMILY PROTEIN"/>
    <property type="match status" value="1"/>
</dbReference>
<feature type="domain" description="Plastocyanin-like" evidence="5">
    <location>
        <begin position="136"/>
        <end position="202"/>
    </location>
</feature>
<dbReference type="InterPro" id="IPR011706">
    <property type="entry name" value="Cu-oxidase_C"/>
</dbReference>
<dbReference type="Proteomes" id="UP000440367">
    <property type="component" value="Unassembled WGS sequence"/>
</dbReference>
<reference evidence="15 16" key="1">
    <citation type="submission" date="2018-08" db="EMBL/GenBank/DDBJ databases">
        <title>Genomic investigation of the strawberry pathogen Phytophthora fragariae indicates pathogenicity is determined by transcriptional variation in three key races.</title>
        <authorList>
            <person name="Adams T.M."/>
            <person name="Armitage A.D."/>
            <person name="Sobczyk M.K."/>
            <person name="Bates H.J."/>
            <person name="Dunwell J.M."/>
            <person name="Nellist C.F."/>
            <person name="Harrison R.J."/>
        </authorList>
    </citation>
    <scope>NUCLEOTIDE SEQUENCE [LARGE SCALE GENOMIC DNA]</scope>
    <source>
        <strain evidence="14 17">A4</strain>
        <strain evidence="13 18">BC-1</strain>
        <strain evidence="12 22">BC-23</strain>
        <strain evidence="11 16">NOV-27</strain>
        <strain evidence="10 19">NOV-5</strain>
        <strain evidence="8 20">NOV-71</strain>
        <strain evidence="6 15">NOV-9</strain>
        <strain evidence="9 23">ONT-3</strain>
        <strain evidence="7 21">SCRP245</strain>
    </source>
</reference>
<feature type="domain" description="Plastocyanin-like" evidence="4">
    <location>
        <begin position="414"/>
        <end position="544"/>
    </location>
</feature>